<dbReference type="InterPro" id="IPR051872">
    <property type="entry name" value="Cytochrome_b5/Flavoprotein_Rdt"/>
</dbReference>
<feature type="region of interest" description="Disordered" evidence="4">
    <location>
        <begin position="488"/>
        <end position="605"/>
    </location>
</feature>
<evidence type="ECO:0000256" key="4">
    <source>
        <dbReference type="SAM" id="MobiDB-lite"/>
    </source>
</evidence>
<keyword evidence="1" id="KW-0349">Heme</keyword>
<feature type="compositionally biased region" description="Polar residues" evidence="4">
    <location>
        <begin position="103"/>
        <end position="126"/>
    </location>
</feature>
<feature type="region of interest" description="Disordered" evidence="4">
    <location>
        <begin position="785"/>
        <end position="820"/>
    </location>
</feature>
<feature type="region of interest" description="Disordered" evidence="4">
    <location>
        <begin position="283"/>
        <end position="337"/>
    </location>
</feature>
<reference evidence="6 7" key="1">
    <citation type="submission" date="2018-02" db="EMBL/GenBank/DDBJ databases">
        <title>Genome sequence of the basidiomycete white-rot fungus Phlebia centrifuga.</title>
        <authorList>
            <person name="Granchi Z."/>
            <person name="Peng M."/>
            <person name="de Vries R.P."/>
            <person name="Hilden K."/>
            <person name="Makela M.R."/>
            <person name="Grigoriev I."/>
            <person name="Riley R."/>
        </authorList>
    </citation>
    <scope>NUCLEOTIDE SEQUENCE [LARGE SCALE GENOMIC DNA]</scope>
    <source>
        <strain evidence="6 7">FBCC195</strain>
    </source>
</reference>
<dbReference type="Proteomes" id="UP000186601">
    <property type="component" value="Unassembled WGS sequence"/>
</dbReference>
<dbReference type="GO" id="GO:0020037">
    <property type="term" value="F:heme binding"/>
    <property type="evidence" value="ECO:0007669"/>
    <property type="project" value="InterPro"/>
</dbReference>
<dbReference type="GO" id="GO:0005737">
    <property type="term" value="C:cytoplasm"/>
    <property type="evidence" value="ECO:0007669"/>
    <property type="project" value="TreeGrafter"/>
</dbReference>
<dbReference type="PANTHER" id="PTHR46237">
    <property type="entry name" value="CYTOCHROME B5 REDUCTASE 4 FAMILY MEMBER"/>
    <property type="match status" value="1"/>
</dbReference>
<dbReference type="OrthoDB" id="432299at2759"/>
<dbReference type="STRING" id="98765.A0A2R6P068"/>
<dbReference type="EMBL" id="MLYV02000601">
    <property type="protein sequence ID" value="PSR82017.1"/>
    <property type="molecule type" value="Genomic_DNA"/>
</dbReference>
<dbReference type="Pfam" id="PF00173">
    <property type="entry name" value="Cyt-b5"/>
    <property type="match status" value="1"/>
</dbReference>
<evidence type="ECO:0000256" key="2">
    <source>
        <dbReference type="ARBA" id="ARBA00022723"/>
    </source>
</evidence>
<dbReference type="AlphaFoldDB" id="A0A2R6P068"/>
<dbReference type="PANTHER" id="PTHR46237:SF1">
    <property type="entry name" value="CYTOCHROME B5 REDUCTASE 4"/>
    <property type="match status" value="1"/>
</dbReference>
<accession>A0A2R6P068</accession>
<feature type="compositionally biased region" description="Polar residues" evidence="4">
    <location>
        <begin position="643"/>
        <end position="652"/>
    </location>
</feature>
<gene>
    <name evidence="6" type="ORF">PHLCEN_2v6192</name>
</gene>
<evidence type="ECO:0000313" key="7">
    <source>
        <dbReference type="Proteomes" id="UP000186601"/>
    </source>
</evidence>
<dbReference type="InterPro" id="IPR018506">
    <property type="entry name" value="Cyt_B5_heme-BS"/>
</dbReference>
<evidence type="ECO:0000256" key="3">
    <source>
        <dbReference type="ARBA" id="ARBA00023004"/>
    </source>
</evidence>
<protein>
    <recommendedName>
        <fullName evidence="5">Cytochrome b5 heme-binding domain-containing protein</fullName>
    </recommendedName>
</protein>
<organism evidence="6 7">
    <name type="scientific">Hermanssonia centrifuga</name>
    <dbReference type="NCBI Taxonomy" id="98765"/>
    <lineage>
        <taxon>Eukaryota</taxon>
        <taxon>Fungi</taxon>
        <taxon>Dikarya</taxon>
        <taxon>Basidiomycota</taxon>
        <taxon>Agaricomycotina</taxon>
        <taxon>Agaricomycetes</taxon>
        <taxon>Polyporales</taxon>
        <taxon>Meruliaceae</taxon>
        <taxon>Hermanssonia</taxon>
    </lineage>
</organism>
<feature type="compositionally biased region" description="Polar residues" evidence="4">
    <location>
        <begin position="785"/>
        <end position="810"/>
    </location>
</feature>
<feature type="domain" description="Cytochrome b5 heme-binding" evidence="5">
    <location>
        <begin position="162"/>
        <end position="249"/>
    </location>
</feature>
<dbReference type="InterPro" id="IPR036400">
    <property type="entry name" value="Cyt_B5-like_heme/steroid_sf"/>
</dbReference>
<evidence type="ECO:0000256" key="1">
    <source>
        <dbReference type="ARBA" id="ARBA00022617"/>
    </source>
</evidence>
<evidence type="ECO:0000313" key="6">
    <source>
        <dbReference type="EMBL" id="PSR82017.1"/>
    </source>
</evidence>
<feature type="region of interest" description="Disordered" evidence="4">
    <location>
        <begin position="360"/>
        <end position="379"/>
    </location>
</feature>
<comment type="caution">
    <text evidence="6">The sequence shown here is derived from an EMBL/GenBank/DDBJ whole genome shotgun (WGS) entry which is preliminary data.</text>
</comment>
<feature type="region of interest" description="Disordered" evidence="4">
    <location>
        <begin position="1"/>
        <end position="143"/>
    </location>
</feature>
<dbReference type="GO" id="GO:0004128">
    <property type="term" value="F:cytochrome-b5 reductase activity, acting on NAD(P)H"/>
    <property type="evidence" value="ECO:0007669"/>
    <property type="project" value="TreeGrafter"/>
</dbReference>
<dbReference type="Gene3D" id="3.10.120.10">
    <property type="entry name" value="Cytochrome b5-like heme/steroid binding domain"/>
    <property type="match status" value="1"/>
</dbReference>
<keyword evidence="7" id="KW-1185">Reference proteome</keyword>
<evidence type="ECO:0000259" key="5">
    <source>
        <dbReference type="PROSITE" id="PS50255"/>
    </source>
</evidence>
<name>A0A2R6P068_9APHY</name>
<dbReference type="InterPro" id="IPR001199">
    <property type="entry name" value="Cyt_B5-like_heme/steroid-bd"/>
</dbReference>
<feature type="compositionally biased region" description="Basic and acidic residues" evidence="4">
    <location>
        <begin position="522"/>
        <end position="534"/>
    </location>
</feature>
<feature type="compositionally biased region" description="Basic and acidic residues" evidence="4">
    <location>
        <begin position="488"/>
        <end position="514"/>
    </location>
</feature>
<dbReference type="PROSITE" id="PS00191">
    <property type="entry name" value="CYTOCHROME_B5_1"/>
    <property type="match status" value="1"/>
</dbReference>
<feature type="compositionally biased region" description="Polar residues" evidence="4">
    <location>
        <begin position="58"/>
        <end position="77"/>
    </location>
</feature>
<dbReference type="GO" id="GO:0046872">
    <property type="term" value="F:metal ion binding"/>
    <property type="evidence" value="ECO:0007669"/>
    <property type="project" value="UniProtKB-KW"/>
</dbReference>
<dbReference type="SMART" id="SM01117">
    <property type="entry name" value="Cyt-b5"/>
    <property type="match status" value="1"/>
</dbReference>
<keyword evidence="2" id="KW-0479">Metal-binding</keyword>
<sequence length="947" mass="103377">MAAYIRNWLSSQWTPADPTSAAPQVPEIISSPPEDEDDTETVRGDDSGGEDSPPAFPSINSAQRLGSSKGATNSSPIPSILSDSERMPPPPPPSLATRRPGVISSNSLAIPQTGSLLALPPTTTKAPSKKASRKVALQPGHGPLDWANLKKSGTDLRGVDGLMRVSPSVLKQHNKRDDAWSAFNGKVYNITSYLPYHPGGEKELMRVAGRDGTKLFCMHGEGNSSDLSLLSRIQLEDNTTDSHKQGEYRQPLFRNKVWKRDANSESPTRGSLFSRLSPDAASLIRRVSSPSPGEKPNPYSKGRRRSLIERITQNGDEGEEEGGSAEGQRLLKESVPETAVSREELELAEMFIASALQQREYESHENPVPPIEEPASPTSEAAVDDLLENEADIEDGSTAAMNTNERSSNTIAATLPSSDSPQTPLKPASPVDLALMEEAKRLLIPVIARNAQLRDPDADMEAIKERVMSLVTDAQCLEFVRLAREARDQMQDKSERVAADLAKSGREERGKNVQEHSVQQDLEGRSTDEIDGRSLSRHKRPREEATEHEHFEPLRPPKIPRLEHVANADTVPPPAMDQDGKSIVPNSEVRSQSPPPRPGRTTPKAPKAMLANLELYGEYIPSKPQHSDPNYGRRNSVERSQHSHTPAQSFNAISPEPTADVPVHSVCVSWNLLKMSELTCAKPLSNPIPQEPVVQQEIPQEVLPPPMDIPQSSSVELGVHGAQFESKMDISIPDLSTPGAHEQETLDADDEGAHQIVSLDNQPAQAMHTDQMEVDSANPVPQSIDTAVQQRRSSTPSARIQNEDGQSTPARQPEDPAQSSLQLSIPGIWFVAVGRSSPDVYEIEFEVDDGAAAAAMRWARRRKAFDPKATHASVHLQCLPTSEVAQTNQKLNPSATPQEVAVALWNIKTKWPPQGKLIVEFNSNLPNSGSWLPKQLVRTPVFSAGPE</sequence>
<feature type="region of interest" description="Disordered" evidence="4">
    <location>
        <begin position="620"/>
        <end position="658"/>
    </location>
</feature>
<dbReference type="PROSITE" id="PS50255">
    <property type="entry name" value="CYTOCHROME_B5_2"/>
    <property type="match status" value="1"/>
</dbReference>
<proteinExistence type="predicted"/>
<keyword evidence="3" id="KW-0408">Iron</keyword>
<dbReference type="SUPFAM" id="SSF55856">
    <property type="entry name" value="Cytochrome b5-like heme/steroid binding domain"/>
    <property type="match status" value="1"/>
</dbReference>
<feature type="compositionally biased region" description="Basic and acidic residues" evidence="4">
    <location>
        <begin position="541"/>
        <end position="566"/>
    </location>
</feature>